<dbReference type="Gene3D" id="3.40.50.150">
    <property type="entry name" value="Vaccinia Virus protein VP39"/>
    <property type="match status" value="1"/>
</dbReference>
<dbReference type="NCBIfam" id="TIGR01444">
    <property type="entry name" value="fkbM_fam"/>
    <property type="match status" value="1"/>
</dbReference>
<protein>
    <recommendedName>
        <fullName evidence="1">Methyltransferase FkbM domain-containing protein</fullName>
    </recommendedName>
</protein>
<dbReference type="EMBL" id="CP000806">
    <property type="protein sequence ID" value="ACB49873.1"/>
    <property type="molecule type" value="Genomic_DNA"/>
</dbReference>
<dbReference type="InterPro" id="IPR006342">
    <property type="entry name" value="FkbM_mtfrase"/>
</dbReference>
<dbReference type="PANTHER" id="PTHR34203">
    <property type="entry name" value="METHYLTRANSFERASE, FKBM FAMILY PROTEIN"/>
    <property type="match status" value="1"/>
</dbReference>
<dbReference type="InterPro" id="IPR052514">
    <property type="entry name" value="SAM-dependent_MTase"/>
</dbReference>
<feature type="domain" description="Methyltransferase FkbM" evidence="1">
    <location>
        <begin position="63"/>
        <end position="233"/>
    </location>
</feature>
<dbReference type="RefSeq" id="WP_009546604.1">
    <property type="nucleotide sequence ID" value="NC_010546.1"/>
</dbReference>
<reference evidence="2 3" key="1">
    <citation type="journal article" date="2008" name="Proc. Natl. Acad. Sci. U.S.A.">
        <title>The genome of Cyanothece 51142, a unicellular diazotrophic cyanobacterium important in the marine nitrogen cycle.</title>
        <authorList>
            <person name="Welsh E.A."/>
            <person name="Liberton M."/>
            <person name="Stoeckel J."/>
            <person name="Loh T."/>
            <person name="Elvitigala T."/>
            <person name="Wang C."/>
            <person name="Wollam A."/>
            <person name="Fulton R.S."/>
            <person name="Clifton S.W."/>
            <person name="Jacobs J.M."/>
            <person name="Aurora R."/>
            <person name="Ghosh B.K."/>
            <person name="Sherman L.A."/>
            <person name="Smith R.D."/>
            <person name="Wilson R.K."/>
            <person name="Pakrasi H.B."/>
        </authorList>
    </citation>
    <scope>NUCLEOTIDE SEQUENCE [LARGE SCALE GENOMIC DNA]</scope>
    <source>
        <strain evidence="3">ATCC 51142 / BH68</strain>
    </source>
</reference>
<dbReference type="eggNOG" id="COG2520">
    <property type="taxonomic scope" value="Bacteria"/>
</dbReference>
<dbReference type="HOGENOM" id="CLU_1011414_0_0_3"/>
<dbReference type="OrthoDB" id="9784101at2"/>
<dbReference type="Proteomes" id="UP000001203">
    <property type="component" value="Chromosome circular"/>
</dbReference>
<organism evidence="2 3">
    <name type="scientific">Crocosphaera subtropica (strain ATCC 51142 / BH68)</name>
    <name type="common">Cyanothece sp. (strain ATCC 51142)</name>
    <dbReference type="NCBI Taxonomy" id="43989"/>
    <lineage>
        <taxon>Bacteria</taxon>
        <taxon>Bacillati</taxon>
        <taxon>Cyanobacteriota</taxon>
        <taxon>Cyanophyceae</taxon>
        <taxon>Oscillatoriophycideae</taxon>
        <taxon>Chroococcales</taxon>
        <taxon>Aphanothecaceae</taxon>
        <taxon>Crocosphaera</taxon>
        <taxon>Crocosphaera subtropica</taxon>
    </lineage>
</organism>
<dbReference type="PANTHER" id="PTHR34203:SF15">
    <property type="entry name" value="SLL1173 PROTEIN"/>
    <property type="match status" value="1"/>
</dbReference>
<evidence type="ECO:0000313" key="2">
    <source>
        <dbReference type="EMBL" id="ACB49873.1"/>
    </source>
</evidence>
<dbReference type="SUPFAM" id="SSF53335">
    <property type="entry name" value="S-adenosyl-L-methionine-dependent methyltransferases"/>
    <property type="match status" value="1"/>
</dbReference>
<sequence>MSIIQQVLLWIYALFKKTGLLETAWFKKIFYWAYFFYKKHIEDPFFGLTQQYPELFIGGHILDVGANIGYTATLFSQVITPGFQVYAFEPEIKNIDSLREILNIYHLIGKVIPIQAAVGAKKGTIELWHNESHHADHRILTDTYKASGVAVQEVSQVALLSIDEFVRDELNNAAIKFIKIDVQGYEFPVCLGMEKTLQANPDAVVVLEYMPSAITELGFMPQEILVFFQERDYFMYVLTQRGKLLKADLAIIEQEIKKKTYIDLVFTHQLI</sequence>
<gene>
    <name evidence="2" type="ordered locus">cce_0522</name>
</gene>
<accession>B1WP91</accession>
<evidence type="ECO:0000313" key="3">
    <source>
        <dbReference type="Proteomes" id="UP000001203"/>
    </source>
</evidence>
<dbReference type="AlphaFoldDB" id="B1WP91"/>
<proteinExistence type="predicted"/>
<keyword evidence="3" id="KW-1185">Reference proteome</keyword>
<name>B1WP91_CROS5</name>
<dbReference type="STRING" id="43989.cce_0522"/>
<evidence type="ECO:0000259" key="1">
    <source>
        <dbReference type="Pfam" id="PF05050"/>
    </source>
</evidence>
<dbReference type="KEGG" id="cyt:cce_0522"/>
<dbReference type="InterPro" id="IPR029063">
    <property type="entry name" value="SAM-dependent_MTases_sf"/>
</dbReference>
<dbReference type="Pfam" id="PF05050">
    <property type="entry name" value="Methyltransf_21"/>
    <property type="match status" value="1"/>
</dbReference>